<accession>A0AA38VXD7</accession>
<dbReference type="PANTHER" id="PTHR33116:SF78">
    <property type="entry name" value="OS12G0587133 PROTEIN"/>
    <property type="match status" value="1"/>
</dbReference>
<reference evidence="2" key="1">
    <citation type="submission" date="2023-03" db="EMBL/GenBank/DDBJ databases">
        <title>Chromosome-scale reference genome and RAD-based genetic map of yellow starthistle (Centaurea solstitialis) reveal putative structural variation and QTLs associated with invader traits.</title>
        <authorList>
            <person name="Reatini B."/>
            <person name="Cang F.A."/>
            <person name="Jiang Q."/>
            <person name="Mckibben M.T.W."/>
            <person name="Barker M.S."/>
            <person name="Rieseberg L.H."/>
            <person name="Dlugosch K.M."/>
        </authorList>
    </citation>
    <scope>NUCLEOTIDE SEQUENCE</scope>
    <source>
        <strain evidence="2">CAN-66</strain>
        <tissue evidence="2">Leaf</tissue>
    </source>
</reference>
<sequence>MKIRAIIMGLSIKGSSRQGFTVKIKEAGFTFFKSKFEEPHPIWHVLKSSLIKILSEAQSSWLEVPFDSQEFTFEFIRSFWDSVGKDFIKAVKFFESHHLINPGSSSSFITFTRSVIVNRLLSINLIGCISKVVSKNKTCLGLVIGNSQTTFIKDCNILDGPLMAKKLRKQLIIFKVDFAKAFDSLNWNFLDNVLKQMEFGLKWRARVKGTISITKCSVSVNGVLTRENFGWRKGCSKGDPLAPFLFILMAKDLNVAFREAVKSKIFKGIQLDNLDEEVALFLLGISVTKDEIRRMAQWLGSKEGSFPSHIFGLPMSGNMSKVSSWQPLIEKFKSWLSIWKTKNVWIGKRLCLCKAVLGGIGNYFFLLYKAPNKVLTSWKKRNIREGLIRSSGIKFCTMKIVADWESEA</sequence>
<proteinExistence type="predicted"/>
<organism evidence="2 3">
    <name type="scientific">Centaurea solstitialis</name>
    <name type="common">yellow star-thistle</name>
    <dbReference type="NCBI Taxonomy" id="347529"/>
    <lineage>
        <taxon>Eukaryota</taxon>
        <taxon>Viridiplantae</taxon>
        <taxon>Streptophyta</taxon>
        <taxon>Embryophyta</taxon>
        <taxon>Tracheophyta</taxon>
        <taxon>Spermatophyta</taxon>
        <taxon>Magnoliopsida</taxon>
        <taxon>eudicotyledons</taxon>
        <taxon>Gunneridae</taxon>
        <taxon>Pentapetalae</taxon>
        <taxon>asterids</taxon>
        <taxon>campanulids</taxon>
        <taxon>Asterales</taxon>
        <taxon>Asteraceae</taxon>
        <taxon>Carduoideae</taxon>
        <taxon>Cardueae</taxon>
        <taxon>Centaureinae</taxon>
        <taxon>Centaurea</taxon>
    </lineage>
</organism>
<name>A0AA38VXD7_9ASTR</name>
<gene>
    <name evidence="2" type="ORF">OSB04_031205</name>
</gene>
<dbReference type="PANTHER" id="PTHR33116">
    <property type="entry name" value="REVERSE TRANSCRIPTASE ZINC-BINDING DOMAIN-CONTAINING PROTEIN-RELATED-RELATED"/>
    <property type="match status" value="1"/>
</dbReference>
<dbReference type="Pfam" id="PF00078">
    <property type="entry name" value="RVT_1"/>
    <property type="match status" value="1"/>
</dbReference>
<comment type="caution">
    <text evidence="2">The sequence shown here is derived from an EMBL/GenBank/DDBJ whole genome shotgun (WGS) entry which is preliminary data.</text>
</comment>
<keyword evidence="3" id="KW-1185">Reference proteome</keyword>
<evidence type="ECO:0000313" key="3">
    <source>
        <dbReference type="Proteomes" id="UP001172457"/>
    </source>
</evidence>
<dbReference type="InterPro" id="IPR000477">
    <property type="entry name" value="RT_dom"/>
</dbReference>
<evidence type="ECO:0000259" key="1">
    <source>
        <dbReference type="Pfam" id="PF00078"/>
    </source>
</evidence>
<dbReference type="EMBL" id="JARYMX010000008">
    <property type="protein sequence ID" value="KAJ9538472.1"/>
    <property type="molecule type" value="Genomic_DNA"/>
</dbReference>
<protein>
    <recommendedName>
        <fullName evidence="1">Reverse transcriptase domain-containing protein</fullName>
    </recommendedName>
</protein>
<dbReference type="Proteomes" id="UP001172457">
    <property type="component" value="Chromosome 8"/>
</dbReference>
<feature type="domain" description="Reverse transcriptase" evidence="1">
    <location>
        <begin position="138"/>
        <end position="260"/>
    </location>
</feature>
<dbReference type="AlphaFoldDB" id="A0AA38VXD7"/>
<evidence type="ECO:0000313" key="2">
    <source>
        <dbReference type="EMBL" id="KAJ9538472.1"/>
    </source>
</evidence>